<evidence type="ECO:0000313" key="2">
    <source>
        <dbReference type="Proteomes" id="UP000515977"/>
    </source>
</evidence>
<organism evidence="1 2">
    <name type="scientific">Thermomonas brevis</name>
    <dbReference type="NCBI Taxonomy" id="215691"/>
    <lineage>
        <taxon>Bacteria</taxon>
        <taxon>Pseudomonadati</taxon>
        <taxon>Pseudomonadota</taxon>
        <taxon>Gammaproteobacteria</taxon>
        <taxon>Lysobacterales</taxon>
        <taxon>Lysobacteraceae</taxon>
        <taxon>Thermomonas</taxon>
    </lineage>
</organism>
<accession>A0A7G9QTB2</accession>
<protein>
    <recommendedName>
        <fullName evidence="3">Copper chaperone</fullName>
    </recommendedName>
</protein>
<proteinExistence type="predicted"/>
<evidence type="ECO:0008006" key="3">
    <source>
        <dbReference type="Google" id="ProtNLM"/>
    </source>
</evidence>
<dbReference type="KEGG" id="tbv:H9L17_15735"/>
<dbReference type="EMBL" id="CP060711">
    <property type="protein sequence ID" value="QNN46587.1"/>
    <property type="molecule type" value="Genomic_DNA"/>
</dbReference>
<dbReference type="AlphaFoldDB" id="A0A7G9QTB2"/>
<reference evidence="1 2" key="1">
    <citation type="submission" date="2020-08" db="EMBL/GenBank/DDBJ databases">
        <title>Genome sequence of Thermomonas brevis KACC 16975T.</title>
        <authorList>
            <person name="Hyun D.-W."/>
            <person name="Bae J.-W."/>
        </authorList>
    </citation>
    <scope>NUCLEOTIDE SEQUENCE [LARGE SCALE GENOMIC DNA]</scope>
    <source>
        <strain evidence="1 2">KACC 16975</strain>
    </source>
</reference>
<name>A0A7G9QTB2_9GAMM</name>
<dbReference type="Proteomes" id="UP000515977">
    <property type="component" value="Chromosome"/>
</dbReference>
<evidence type="ECO:0000313" key="1">
    <source>
        <dbReference type="EMBL" id="QNN46587.1"/>
    </source>
</evidence>
<gene>
    <name evidence="1" type="ORF">H9L17_15735</name>
</gene>
<sequence length="77" mass="7935">MEFRIRLAADAPDMVAIDDALRQADPAALVDVDPAGGALRATVWMSGDELATVLAQAGYPPSEVQQLASVCCGDCSG</sequence>
<dbReference type="RefSeq" id="WP_187570351.1">
    <property type="nucleotide sequence ID" value="NZ_CP060711.1"/>
</dbReference>
<keyword evidence="2" id="KW-1185">Reference proteome</keyword>